<dbReference type="STRING" id="6210.W6U0F0"/>
<evidence type="ECO:0000259" key="7">
    <source>
        <dbReference type="PROSITE" id="PS50011"/>
    </source>
</evidence>
<evidence type="ECO:0000313" key="8">
    <source>
        <dbReference type="EMBL" id="EUB54580.1"/>
    </source>
</evidence>
<feature type="compositionally biased region" description="Low complexity" evidence="6">
    <location>
        <begin position="484"/>
        <end position="496"/>
    </location>
</feature>
<keyword evidence="2" id="KW-0808">Transferase</keyword>
<dbReference type="GO" id="GO:0005634">
    <property type="term" value="C:nucleus"/>
    <property type="evidence" value="ECO:0007669"/>
    <property type="project" value="TreeGrafter"/>
</dbReference>
<dbReference type="PANTHER" id="PTHR24342:SF12">
    <property type="entry name" value="DEATH-ASSOCIATED PROTEIN KINASE RELATED"/>
    <property type="match status" value="1"/>
</dbReference>
<name>W6U0F0_ECHGR</name>
<comment type="caution">
    <text evidence="8">The sequence shown here is derived from an EMBL/GenBank/DDBJ whole genome shotgun (WGS) entry which is preliminary data.</text>
</comment>
<dbReference type="InterPro" id="IPR011009">
    <property type="entry name" value="Kinase-like_dom_sf"/>
</dbReference>
<evidence type="ECO:0000313" key="9">
    <source>
        <dbReference type="Proteomes" id="UP000019149"/>
    </source>
</evidence>
<feature type="region of interest" description="Disordered" evidence="6">
    <location>
        <begin position="548"/>
        <end position="573"/>
    </location>
</feature>
<keyword evidence="1" id="KW-0723">Serine/threonine-protein kinase</keyword>
<reference evidence="8 9" key="1">
    <citation type="journal article" date="2013" name="Nat. Genet.">
        <title>The genome of the hydatid tapeworm Echinococcus granulosus.</title>
        <authorList>
            <person name="Zheng H."/>
            <person name="Zhang W."/>
            <person name="Zhang L."/>
            <person name="Zhang Z."/>
            <person name="Li J."/>
            <person name="Lu G."/>
            <person name="Zhu Y."/>
            <person name="Wang Y."/>
            <person name="Huang Y."/>
            <person name="Liu J."/>
            <person name="Kang H."/>
            <person name="Chen J."/>
            <person name="Wang L."/>
            <person name="Chen A."/>
            <person name="Yu S."/>
            <person name="Gao Z."/>
            <person name="Jin L."/>
            <person name="Gu W."/>
            <person name="Wang Z."/>
            <person name="Zhao L."/>
            <person name="Shi B."/>
            <person name="Wen H."/>
            <person name="Lin R."/>
            <person name="Jones M.K."/>
            <person name="Brejova B."/>
            <person name="Vinar T."/>
            <person name="Zhao G."/>
            <person name="McManus D.P."/>
            <person name="Chen Z."/>
            <person name="Zhou Y."/>
            <person name="Wang S."/>
        </authorList>
    </citation>
    <scope>NUCLEOTIDE SEQUENCE [LARGE SCALE GENOMIC DNA]</scope>
</reference>
<dbReference type="GO" id="GO:0043065">
    <property type="term" value="P:positive regulation of apoptotic process"/>
    <property type="evidence" value="ECO:0007669"/>
    <property type="project" value="TreeGrafter"/>
</dbReference>
<dbReference type="SMART" id="SM00220">
    <property type="entry name" value="S_TKc"/>
    <property type="match status" value="1"/>
</dbReference>
<dbReference type="RefSeq" id="XP_024345776.1">
    <property type="nucleotide sequence ID" value="XM_024499815.1"/>
</dbReference>
<feature type="region of interest" description="Disordered" evidence="6">
    <location>
        <begin position="476"/>
        <end position="518"/>
    </location>
</feature>
<dbReference type="Gene3D" id="3.30.200.20">
    <property type="entry name" value="Phosphorylase Kinase, domain 1"/>
    <property type="match status" value="1"/>
</dbReference>
<dbReference type="SUPFAM" id="SSF56112">
    <property type="entry name" value="Protein kinase-like (PK-like)"/>
    <property type="match status" value="3"/>
</dbReference>
<feature type="compositionally biased region" description="Basic residues" evidence="6">
    <location>
        <begin position="561"/>
        <end position="573"/>
    </location>
</feature>
<dbReference type="GO" id="GO:0005524">
    <property type="term" value="F:ATP binding"/>
    <property type="evidence" value="ECO:0007669"/>
    <property type="project" value="UniProtKB-KW"/>
</dbReference>
<keyword evidence="9" id="KW-1185">Reference proteome</keyword>
<dbReference type="GO" id="GO:0035556">
    <property type="term" value="P:intracellular signal transduction"/>
    <property type="evidence" value="ECO:0007669"/>
    <property type="project" value="TreeGrafter"/>
</dbReference>
<dbReference type="Gene3D" id="1.10.510.10">
    <property type="entry name" value="Transferase(Phosphotransferase) domain 1"/>
    <property type="match status" value="1"/>
</dbReference>
<dbReference type="GeneID" id="36346281"/>
<keyword evidence="3" id="KW-0547">Nucleotide-binding</keyword>
<evidence type="ECO:0000256" key="1">
    <source>
        <dbReference type="ARBA" id="ARBA00022527"/>
    </source>
</evidence>
<gene>
    <name evidence="8" type="ORF">EGR_10566</name>
</gene>
<evidence type="ECO:0000256" key="4">
    <source>
        <dbReference type="ARBA" id="ARBA00022777"/>
    </source>
</evidence>
<feature type="domain" description="Protein kinase" evidence="7">
    <location>
        <begin position="32"/>
        <end position="457"/>
    </location>
</feature>
<dbReference type="GO" id="GO:0004674">
    <property type="term" value="F:protein serine/threonine kinase activity"/>
    <property type="evidence" value="ECO:0007669"/>
    <property type="project" value="UniProtKB-KW"/>
</dbReference>
<evidence type="ECO:0000256" key="3">
    <source>
        <dbReference type="ARBA" id="ARBA00022741"/>
    </source>
</evidence>
<keyword evidence="4 8" id="KW-0418">Kinase</keyword>
<dbReference type="PANTHER" id="PTHR24342">
    <property type="entry name" value="SERINE/THREONINE-PROTEIN KINASE 17"/>
    <property type="match status" value="1"/>
</dbReference>
<dbReference type="PROSITE" id="PS50011">
    <property type="entry name" value="PROTEIN_KINASE_DOM"/>
    <property type="match status" value="1"/>
</dbReference>
<accession>W6U0F0</accession>
<dbReference type="EMBL" id="APAU02000234">
    <property type="protein sequence ID" value="EUB54580.1"/>
    <property type="molecule type" value="Genomic_DNA"/>
</dbReference>
<dbReference type="AlphaFoldDB" id="W6U0F0"/>
<dbReference type="Proteomes" id="UP000019149">
    <property type="component" value="Unassembled WGS sequence"/>
</dbReference>
<dbReference type="OMA" id="LSASQCC"/>
<evidence type="ECO:0000256" key="5">
    <source>
        <dbReference type="ARBA" id="ARBA00022840"/>
    </source>
</evidence>
<keyword evidence="5" id="KW-0067">ATP-binding</keyword>
<dbReference type="KEGG" id="egl:EGR_10566"/>
<evidence type="ECO:0000256" key="2">
    <source>
        <dbReference type="ARBA" id="ARBA00022679"/>
    </source>
</evidence>
<dbReference type="CTD" id="36346281"/>
<proteinExistence type="predicted"/>
<protein>
    <submittedName>
        <fullName evidence="8">Serine/threonine-protein kinase</fullName>
    </submittedName>
</protein>
<dbReference type="InterPro" id="IPR000719">
    <property type="entry name" value="Prot_kinase_dom"/>
</dbReference>
<organism evidence="8 9">
    <name type="scientific">Echinococcus granulosus</name>
    <name type="common">Hydatid tapeworm</name>
    <dbReference type="NCBI Taxonomy" id="6210"/>
    <lineage>
        <taxon>Eukaryota</taxon>
        <taxon>Metazoa</taxon>
        <taxon>Spiralia</taxon>
        <taxon>Lophotrochozoa</taxon>
        <taxon>Platyhelminthes</taxon>
        <taxon>Cestoda</taxon>
        <taxon>Eucestoda</taxon>
        <taxon>Cyclophyllidea</taxon>
        <taxon>Taeniidae</taxon>
        <taxon>Echinococcus</taxon>
        <taxon>Echinococcus granulosus group</taxon>
    </lineage>
</organism>
<dbReference type="OrthoDB" id="504170at2759"/>
<sequence>MPSQGACRGSSSRPKRFNSDMALNESWRQFYDTDGDAIGRGGAGKVFRIRLRCAGILHERKSSMPACLPTGEFRPSFELVNDIPDGKSLAIKIIRRFRCGRDSIEKIRNEIELIRTLQSSNKDYNVPSAVAPLLFSVHEDPTQVAIVMEFAEGGSLFDLCSPKTFNRPPLPSGDGDFSDGTTPQSRIPESYVSSVLSRITNALAFMHEKANIVHLDIKGMKYPFPDNHHIKACLGITENISLSAGTVNVPECLKLRELIAENILLRKPYPSTDVFITDFGLASVLNKSKPHKELAGTPDYAAPEVISYDPVSFATDMWRTWHHKAYYNLVGMQGLSNASDADYRQWDTKECEHEAFDFCRALAPSLDACYARKAYEPSKNSEVSVGVLAYFLLTGVSPFLAESKALTLSNITQMKIDYPSHLFEVVSPLALDFIRSLIKRNPKARLSASQCCQHEWLLQQTQQKQAKVEVLAEDVGAGGSGDESTSSTSSSSSTASPTRKRLALDDTVVGSQENVETGRSPEALTALAVVGGCRKALTSRTLFNLEGLPRHHSPGSGSNSYRHHHYHHQPRRRSVLASISPPTTVTERRRTPSIGDQNLEEFGFSHSQSLFV</sequence>
<evidence type="ECO:0000256" key="6">
    <source>
        <dbReference type="SAM" id="MobiDB-lite"/>
    </source>
</evidence>
<dbReference type="Pfam" id="PF00069">
    <property type="entry name" value="Pkinase"/>
    <property type="match status" value="3"/>
</dbReference>